<comment type="caution">
    <text evidence="4">The sequence shown here is derived from an EMBL/GenBank/DDBJ whole genome shotgun (WGS) entry which is preliminary data.</text>
</comment>
<dbReference type="GO" id="GO:0006355">
    <property type="term" value="P:regulation of DNA-templated transcription"/>
    <property type="evidence" value="ECO:0007669"/>
    <property type="project" value="UniProtKB-ARBA"/>
</dbReference>
<dbReference type="InterPro" id="IPR009057">
    <property type="entry name" value="Homeodomain-like_sf"/>
</dbReference>
<dbReference type="PANTHER" id="PTHR30328:SF54">
    <property type="entry name" value="HTH-TYPE TRANSCRIPTIONAL REPRESSOR SCO4008"/>
    <property type="match status" value="1"/>
</dbReference>
<dbReference type="PRINTS" id="PR00455">
    <property type="entry name" value="HTHTETR"/>
</dbReference>
<dbReference type="PANTHER" id="PTHR30328">
    <property type="entry name" value="TRANSCRIPTIONAL REPRESSOR"/>
    <property type="match status" value="1"/>
</dbReference>
<evidence type="ECO:0000256" key="1">
    <source>
        <dbReference type="ARBA" id="ARBA00023125"/>
    </source>
</evidence>
<evidence type="ECO:0000256" key="2">
    <source>
        <dbReference type="PROSITE-ProRule" id="PRU00335"/>
    </source>
</evidence>
<dbReference type="GO" id="GO:0003677">
    <property type="term" value="F:DNA binding"/>
    <property type="evidence" value="ECO:0007669"/>
    <property type="project" value="UniProtKB-UniRule"/>
</dbReference>
<gene>
    <name evidence="4" type="ORF">HNQ41_000906</name>
</gene>
<dbReference type="InterPro" id="IPR036271">
    <property type="entry name" value="Tet_transcr_reg_TetR-rel_C_sf"/>
</dbReference>
<dbReference type="InterPro" id="IPR050109">
    <property type="entry name" value="HTH-type_TetR-like_transc_reg"/>
</dbReference>
<evidence type="ECO:0000313" key="4">
    <source>
        <dbReference type="EMBL" id="MBB5172762.1"/>
    </source>
</evidence>
<dbReference type="NCBIfam" id="NF037937">
    <property type="entry name" value="septum_RefZ"/>
    <property type="match status" value="1"/>
</dbReference>
<dbReference type="Proteomes" id="UP000551878">
    <property type="component" value="Unassembled WGS sequence"/>
</dbReference>
<dbReference type="Pfam" id="PF00440">
    <property type="entry name" value="TetR_N"/>
    <property type="match status" value="1"/>
</dbReference>
<dbReference type="AlphaFoldDB" id="A0A840QMZ5"/>
<protein>
    <submittedName>
        <fullName evidence="4">AcrR family transcriptional regulator</fullName>
    </submittedName>
</protein>
<organism evidence="4 5">
    <name type="scientific">Texcoconibacillus texcoconensis</name>
    <dbReference type="NCBI Taxonomy" id="1095777"/>
    <lineage>
        <taxon>Bacteria</taxon>
        <taxon>Bacillati</taxon>
        <taxon>Bacillota</taxon>
        <taxon>Bacilli</taxon>
        <taxon>Bacillales</taxon>
        <taxon>Bacillaceae</taxon>
        <taxon>Texcoconibacillus</taxon>
    </lineage>
</organism>
<dbReference type="InterPro" id="IPR001647">
    <property type="entry name" value="HTH_TetR"/>
</dbReference>
<name>A0A840QMZ5_9BACI</name>
<dbReference type="EMBL" id="JACHHB010000003">
    <property type="protein sequence ID" value="MBB5172762.1"/>
    <property type="molecule type" value="Genomic_DNA"/>
</dbReference>
<proteinExistence type="predicted"/>
<dbReference type="Gene3D" id="1.10.357.10">
    <property type="entry name" value="Tetracycline Repressor, domain 2"/>
    <property type="match status" value="1"/>
</dbReference>
<dbReference type="SUPFAM" id="SSF48498">
    <property type="entry name" value="Tetracyclin repressor-like, C-terminal domain"/>
    <property type="match status" value="1"/>
</dbReference>
<dbReference type="SUPFAM" id="SSF46689">
    <property type="entry name" value="Homeodomain-like"/>
    <property type="match status" value="1"/>
</dbReference>
<sequence>MEATRTKKERVWNAAIELFNVYGYTGTTVRDIAERANTNVALISYYFGSKQGLLEQLMASFFEGYIETLESTVFELNSEETSFNRLLKAVYNILDYQKKRHNLARFVHREITLDSTLVRELMSTYLMKERHLYQMLLDEGGESGEIIEVGDYFVLQLRGMIIMPFLHPQYIREVYHLMPHEDDFVDTYFQELKKWLLSMTKKHLPT</sequence>
<feature type="DNA-binding region" description="H-T-H motif" evidence="2">
    <location>
        <begin position="28"/>
        <end position="47"/>
    </location>
</feature>
<evidence type="ECO:0000313" key="5">
    <source>
        <dbReference type="Proteomes" id="UP000551878"/>
    </source>
</evidence>
<feature type="domain" description="HTH tetR-type" evidence="3">
    <location>
        <begin position="5"/>
        <end position="65"/>
    </location>
</feature>
<reference evidence="4 5" key="1">
    <citation type="submission" date="2020-08" db="EMBL/GenBank/DDBJ databases">
        <title>Genomic Encyclopedia of Type Strains, Phase IV (KMG-IV): sequencing the most valuable type-strain genomes for metagenomic binning, comparative biology and taxonomic classification.</title>
        <authorList>
            <person name="Goeker M."/>
        </authorList>
    </citation>
    <scope>NUCLEOTIDE SEQUENCE [LARGE SCALE GENOMIC DNA]</scope>
    <source>
        <strain evidence="4 5">DSM 24696</strain>
    </source>
</reference>
<keyword evidence="5" id="KW-1185">Reference proteome</keyword>
<keyword evidence="1 2" id="KW-0238">DNA-binding</keyword>
<dbReference type="RefSeq" id="WP_184663219.1">
    <property type="nucleotide sequence ID" value="NZ_JACHHB010000003.1"/>
</dbReference>
<dbReference type="PROSITE" id="PS50977">
    <property type="entry name" value="HTH_TETR_2"/>
    <property type="match status" value="1"/>
</dbReference>
<accession>A0A840QMZ5</accession>
<evidence type="ECO:0000259" key="3">
    <source>
        <dbReference type="PROSITE" id="PS50977"/>
    </source>
</evidence>